<proteinExistence type="predicted"/>
<dbReference type="CDD" id="cd07377">
    <property type="entry name" value="WHTH_GntR"/>
    <property type="match status" value="1"/>
</dbReference>
<reference evidence="5 6" key="1">
    <citation type="submission" date="2015-08" db="EMBL/GenBank/DDBJ databases">
        <title>Genome sequence of Streptococcus phocae subsp. phocae ATCC 51973T isolated from liver specimen obtained from seal.</title>
        <authorList>
            <person name="Avendano-Herrera R."/>
        </authorList>
    </citation>
    <scope>NUCLEOTIDE SEQUENCE [LARGE SCALE GENOMIC DNA]</scope>
    <source>
        <strain evidence="5 6">ATCC 51973</strain>
    </source>
</reference>
<dbReference type="STRING" id="119224.AKK44_01125"/>
<dbReference type="SUPFAM" id="SSF46785">
    <property type="entry name" value="Winged helix' DNA-binding domain"/>
    <property type="match status" value="1"/>
</dbReference>
<dbReference type="Pfam" id="PF00392">
    <property type="entry name" value="GntR"/>
    <property type="match status" value="1"/>
</dbReference>
<evidence type="ECO:0000256" key="3">
    <source>
        <dbReference type="ARBA" id="ARBA00023163"/>
    </source>
</evidence>
<protein>
    <submittedName>
        <fullName evidence="5">GntR family transcriptional regulator</fullName>
    </submittedName>
</protein>
<dbReference type="EMBL" id="LHQM01000003">
    <property type="protein sequence ID" value="KPJ23253.1"/>
    <property type="molecule type" value="Genomic_DNA"/>
</dbReference>
<feature type="domain" description="HTH gntR-type" evidence="4">
    <location>
        <begin position="9"/>
        <end position="77"/>
    </location>
</feature>
<dbReference type="GO" id="GO:0003677">
    <property type="term" value="F:DNA binding"/>
    <property type="evidence" value="ECO:0007669"/>
    <property type="project" value="UniProtKB-KW"/>
</dbReference>
<organism evidence="5 6">
    <name type="scientific">Streptococcus phocae</name>
    <dbReference type="NCBI Taxonomy" id="119224"/>
    <lineage>
        <taxon>Bacteria</taxon>
        <taxon>Bacillati</taxon>
        <taxon>Bacillota</taxon>
        <taxon>Bacilli</taxon>
        <taxon>Lactobacillales</taxon>
        <taxon>Streptococcaceae</taxon>
        <taxon>Streptococcus</taxon>
    </lineage>
</organism>
<name>A0A0P6S576_9STRE</name>
<dbReference type="PANTHER" id="PTHR38445">
    <property type="entry name" value="HTH-TYPE TRANSCRIPTIONAL REPRESSOR YTRA"/>
    <property type="match status" value="1"/>
</dbReference>
<dbReference type="SMART" id="SM00345">
    <property type="entry name" value="HTH_GNTR"/>
    <property type="match status" value="1"/>
</dbReference>
<evidence type="ECO:0000256" key="2">
    <source>
        <dbReference type="ARBA" id="ARBA00023125"/>
    </source>
</evidence>
<dbReference type="PATRIC" id="fig|119224.3.peg.962"/>
<dbReference type="PROSITE" id="PS50949">
    <property type="entry name" value="HTH_GNTR"/>
    <property type="match status" value="1"/>
</dbReference>
<dbReference type="InterPro" id="IPR000524">
    <property type="entry name" value="Tscrpt_reg_HTH_GntR"/>
</dbReference>
<keyword evidence="2" id="KW-0238">DNA-binding</keyword>
<evidence type="ECO:0000256" key="1">
    <source>
        <dbReference type="ARBA" id="ARBA00023015"/>
    </source>
</evidence>
<keyword evidence="6" id="KW-1185">Reference proteome</keyword>
<evidence type="ECO:0000313" key="5">
    <source>
        <dbReference type="EMBL" id="KPJ23253.1"/>
    </source>
</evidence>
<gene>
    <name evidence="5" type="ORF">AKK44_01125</name>
</gene>
<dbReference type="InterPro" id="IPR036388">
    <property type="entry name" value="WH-like_DNA-bd_sf"/>
</dbReference>
<keyword evidence="3" id="KW-0804">Transcription</keyword>
<dbReference type="InterPro" id="IPR036390">
    <property type="entry name" value="WH_DNA-bd_sf"/>
</dbReference>
<dbReference type="GO" id="GO:0003700">
    <property type="term" value="F:DNA-binding transcription factor activity"/>
    <property type="evidence" value="ECO:0007669"/>
    <property type="project" value="InterPro"/>
</dbReference>
<evidence type="ECO:0000259" key="4">
    <source>
        <dbReference type="PROSITE" id="PS50949"/>
    </source>
</evidence>
<comment type="caution">
    <text evidence="5">The sequence shown here is derived from an EMBL/GenBank/DDBJ whole genome shotgun (WGS) entry which is preliminary data.</text>
</comment>
<sequence length="124" mass="14106">MSWKFNEKSPIYVQIAQHVLMQIISQEIKTGEQLPTVREYAEIAGVNPNTMQRAFAELENQGIVYSQRTAGRFVTDDQTLIDNKRKDLATSEIKTFIDNMIKMGFTHSEIIPILSNFLEGASKP</sequence>
<keyword evidence="1" id="KW-0805">Transcription regulation</keyword>
<evidence type="ECO:0000313" key="6">
    <source>
        <dbReference type="Proteomes" id="UP000049578"/>
    </source>
</evidence>
<dbReference type="AlphaFoldDB" id="A0A0P6S576"/>
<dbReference type="PANTHER" id="PTHR38445:SF6">
    <property type="entry name" value="GNTR-FAMILY TRANSCRIPTIONAL REGULATOR"/>
    <property type="match status" value="1"/>
</dbReference>
<dbReference type="Gene3D" id="1.10.10.10">
    <property type="entry name" value="Winged helix-like DNA-binding domain superfamily/Winged helix DNA-binding domain"/>
    <property type="match status" value="1"/>
</dbReference>
<dbReference type="Proteomes" id="UP000049578">
    <property type="component" value="Unassembled WGS sequence"/>
</dbReference>
<accession>A0A0P6S576</accession>
<dbReference type="RefSeq" id="WP_054278145.1">
    <property type="nucleotide sequence ID" value="NZ_LHQM01000003.1"/>
</dbReference>